<evidence type="ECO:0000259" key="2">
    <source>
        <dbReference type="Pfam" id="PF08241"/>
    </source>
</evidence>
<dbReference type="PANTHER" id="PTHR42912">
    <property type="entry name" value="METHYLTRANSFERASE"/>
    <property type="match status" value="1"/>
</dbReference>
<reference evidence="3" key="1">
    <citation type="journal article" date="2015" name="Nature">
        <title>Complex archaea that bridge the gap between prokaryotes and eukaryotes.</title>
        <authorList>
            <person name="Spang A."/>
            <person name="Saw J.H."/>
            <person name="Jorgensen S.L."/>
            <person name="Zaremba-Niedzwiedzka K."/>
            <person name="Martijn J."/>
            <person name="Lind A.E."/>
            <person name="van Eijk R."/>
            <person name="Schleper C."/>
            <person name="Guy L."/>
            <person name="Ettema T.J."/>
        </authorList>
    </citation>
    <scope>NUCLEOTIDE SEQUENCE</scope>
</reference>
<dbReference type="InterPro" id="IPR013216">
    <property type="entry name" value="Methyltransf_11"/>
</dbReference>
<name>A0A0F9E3B6_9ZZZZ</name>
<dbReference type="Pfam" id="PF08241">
    <property type="entry name" value="Methyltransf_11"/>
    <property type="match status" value="1"/>
</dbReference>
<gene>
    <name evidence="3" type="ORF">LCGC14_2124140</name>
</gene>
<dbReference type="Gene3D" id="3.40.50.150">
    <property type="entry name" value="Vaccinia Virus protein VP39"/>
    <property type="match status" value="1"/>
</dbReference>
<organism evidence="3">
    <name type="scientific">marine sediment metagenome</name>
    <dbReference type="NCBI Taxonomy" id="412755"/>
    <lineage>
        <taxon>unclassified sequences</taxon>
        <taxon>metagenomes</taxon>
        <taxon>ecological metagenomes</taxon>
    </lineage>
</organism>
<comment type="caution">
    <text evidence="3">The sequence shown here is derived from an EMBL/GenBank/DDBJ whole genome shotgun (WGS) entry which is preliminary data.</text>
</comment>
<feature type="region of interest" description="Disordered" evidence="1">
    <location>
        <begin position="209"/>
        <end position="232"/>
    </location>
</feature>
<evidence type="ECO:0000313" key="3">
    <source>
        <dbReference type="EMBL" id="KKL68523.1"/>
    </source>
</evidence>
<accession>A0A0F9E3B6</accession>
<dbReference type="InterPro" id="IPR050508">
    <property type="entry name" value="Methyltransf_Superfamily"/>
</dbReference>
<evidence type="ECO:0000256" key="1">
    <source>
        <dbReference type="SAM" id="MobiDB-lite"/>
    </source>
</evidence>
<dbReference type="CDD" id="cd02440">
    <property type="entry name" value="AdoMet_MTases"/>
    <property type="match status" value="1"/>
</dbReference>
<dbReference type="GO" id="GO:0008757">
    <property type="term" value="F:S-adenosylmethionine-dependent methyltransferase activity"/>
    <property type="evidence" value="ECO:0007669"/>
    <property type="project" value="InterPro"/>
</dbReference>
<sequence length="232" mass="26199">MKMYAEIIVELRRAYDSKAADRDGVPISPWKAEQRGRFLAELEREGKTKLLEIGSGPGRDGKFFRDRGLSVVCTDLSPEMVSFCRGKGLEAYEMDFLHLDFPAQSFDAVYALNSLLHVPKASMRTVLRDIHGLLRRGGLFYMGVYGGEDVEGPLPEDSYEPKRFFSYYLDHQIIQVVGEVFDLAYFRRIELARPGRIHFQSMILRAKAEPSASGDADPPLPAASARHGKPRR</sequence>
<dbReference type="SUPFAM" id="SSF53335">
    <property type="entry name" value="S-adenosyl-L-methionine-dependent methyltransferases"/>
    <property type="match status" value="1"/>
</dbReference>
<dbReference type="AlphaFoldDB" id="A0A0F9E3B6"/>
<proteinExistence type="predicted"/>
<dbReference type="InterPro" id="IPR029063">
    <property type="entry name" value="SAM-dependent_MTases_sf"/>
</dbReference>
<dbReference type="EMBL" id="LAZR01026502">
    <property type="protein sequence ID" value="KKL68523.1"/>
    <property type="molecule type" value="Genomic_DNA"/>
</dbReference>
<protein>
    <recommendedName>
        <fullName evidence="2">Methyltransferase type 11 domain-containing protein</fullName>
    </recommendedName>
</protein>
<feature type="domain" description="Methyltransferase type 11" evidence="2">
    <location>
        <begin position="51"/>
        <end position="141"/>
    </location>
</feature>